<dbReference type="NCBIfam" id="TIGR00810">
    <property type="entry name" value="secG"/>
    <property type="match status" value="1"/>
</dbReference>
<evidence type="ECO:0000256" key="11">
    <source>
        <dbReference type="SAM" id="MobiDB-lite"/>
    </source>
</evidence>
<proteinExistence type="inferred from homology"/>
<evidence type="ECO:0000256" key="3">
    <source>
        <dbReference type="ARBA" id="ARBA00022448"/>
    </source>
</evidence>
<keyword evidence="9 10" id="KW-0472">Membrane</keyword>
<dbReference type="HOGENOM" id="CLU_094156_0_1_12"/>
<keyword evidence="3 10" id="KW-0813">Transport</keyword>
<evidence type="ECO:0000313" key="12">
    <source>
        <dbReference type="EMBL" id="AEF82152.1"/>
    </source>
</evidence>
<evidence type="ECO:0000256" key="10">
    <source>
        <dbReference type="RuleBase" id="RU365087"/>
    </source>
</evidence>
<dbReference type="GO" id="GO:0043952">
    <property type="term" value="P:protein transport by the Sec complex"/>
    <property type="evidence" value="ECO:0007669"/>
    <property type="project" value="TreeGrafter"/>
</dbReference>
<keyword evidence="5 10" id="KW-0812">Transmembrane</keyword>
<gene>
    <name evidence="12" type="ordered locus">TREAZ_3398</name>
</gene>
<dbReference type="GO" id="GO:0009306">
    <property type="term" value="P:protein secretion"/>
    <property type="evidence" value="ECO:0007669"/>
    <property type="project" value="UniProtKB-UniRule"/>
</dbReference>
<reference evidence="12 13" key="2">
    <citation type="journal article" date="2011" name="ISME J.">
        <title>RNA-seq reveals cooperative metabolic interactions between two termite-gut spirochete species in co-culture.</title>
        <authorList>
            <person name="Rosenthal A.Z."/>
            <person name="Matson E.G."/>
            <person name="Eldar A."/>
            <person name="Leadbetter J.R."/>
        </authorList>
    </citation>
    <scope>NUCLEOTIDE SEQUENCE [LARGE SCALE GENOMIC DNA]</scope>
    <source>
        <strain evidence="13">ATCC BAA-888 / DSM 13862 / ZAS-9</strain>
    </source>
</reference>
<evidence type="ECO:0000256" key="6">
    <source>
        <dbReference type="ARBA" id="ARBA00022927"/>
    </source>
</evidence>
<feature type="transmembrane region" description="Helical" evidence="10">
    <location>
        <begin position="63"/>
        <end position="85"/>
    </location>
</feature>
<evidence type="ECO:0000256" key="2">
    <source>
        <dbReference type="ARBA" id="ARBA00008445"/>
    </source>
</evidence>
<reference evidence="13" key="1">
    <citation type="submission" date="2009-12" db="EMBL/GenBank/DDBJ databases">
        <title>Complete sequence of Treponema azotonutricium strain ZAS-9.</title>
        <authorList>
            <person name="Tetu S.G."/>
            <person name="Matson E."/>
            <person name="Ren Q."/>
            <person name="Seshadri R."/>
            <person name="Elbourne L."/>
            <person name="Hassan K.A."/>
            <person name="Durkin A."/>
            <person name="Radune D."/>
            <person name="Mohamoud Y."/>
            <person name="Shay R."/>
            <person name="Jin S."/>
            <person name="Zhang X."/>
            <person name="Lucey K."/>
            <person name="Ballor N.R."/>
            <person name="Ottesen E."/>
            <person name="Rosenthal R."/>
            <person name="Allen A."/>
            <person name="Leadbetter J.R."/>
            <person name="Paulsen I.T."/>
        </authorList>
    </citation>
    <scope>NUCLEOTIDE SEQUENCE [LARGE SCALE GENOMIC DNA]</scope>
    <source>
        <strain evidence="13">ATCC BAA-888 / DSM 13862 / ZAS-9</strain>
    </source>
</reference>
<evidence type="ECO:0000256" key="7">
    <source>
        <dbReference type="ARBA" id="ARBA00022989"/>
    </source>
</evidence>
<evidence type="ECO:0000256" key="4">
    <source>
        <dbReference type="ARBA" id="ARBA00022475"/>
    </source>
</evidence>
<dbReference type="GO" id="GO:0005886">
    <property type="term" value="C:plasma membrane"/>
    <property type="evidence" value="ECO:0007669"/>
    <property type="project" value="UniProtKB-SubCell"/>
</dbReference>
<comment type="subcellular location">
    <subcellularLocation>
        <location evidence="1 10">Cell membrane</location>
        <topology evidence="1 10">Multi-pass membrane protein</topology>
    </subcellularLocation>
</comment>
<name>F5Y7W9_LEAAZ</name>
<dbReference type="GO" id="GO:0015450">
    <property type="term" value="F:protein-transporting ATPase activity"/>
    <property type="evidence" value="ECO:0007669"/>
    <property type="project" value="UniProtKB-UniRule"/>
</dbReference>
<dbReference type="EMBL" id="CP001841">
    <property type="protein sequence ID" value="AEF82152.1"/>
    <property type="molecule type" value="Genomic_DNA"/>
</dbReference>
<dbReference type="KEGG" id="taz:TREAZ_3398"/>
<comment type="similarity">
    <text evidence="2 10">Belongs to the SecG family.</text>
</comment>
<dbReference type="PANTHER" id="PTHR34182:SF1">
    <property type="entry name" value="PROTEIN-EXPORT MEMBRANE PROTEIN SECG"/>
    <property type="match status" value="1"/>
</dbReference>
<dbReference type="AlphaFoldDB" id="F5Y7W9"/>
<evidence type="ECO:0000256" key="9">
    <source>
        <dbReference type="ARBA" id="ARBA00023136"/>
    </source>
</evidence>
<dbReference type="PANTHER" id="PTHR34182">
    <property type="entry name" value="PROTEIN-EXPORT MEMBRANE PROTEIN SECG"/>
    <property type="match status" value="1"/>
</dbReference>
<keyword evidence="13" id="KW-1185">Reference proteome</keyword>
<dbReference type="PRINTS" id="PR01651">
    <property type="entry name" value="SECGEXPORT"/>
</dbReference>
<protein>
    <recommendedName>
        <fullName evidence="10">Protein-export membrane protein SecG</fullName>
    </recommendedName>
</protein>
<comment type="function">
    <text evidence="10">Involved in protein export. Participates in an early event of protein translocation.</text>
</comment>
<evidence type="ECO:0000256" key="1">
    <source>
        <dbReference type="ARBA" id="ARBA00004651"/>
    </source>
</evidence>
<feature type="region of interest" description="Disordered" evidence="11">
    <location>
        <begin position="112"/>
        <end position="136"/>
    </location>
</feature>
<feature type="transmembrane region" description="Helical" evidence="10">
    <location>
        <begin position="12"/>
        <end position="36"/>
    </location>
</feature>
<dbReference type="eggNOG" id="COG1314">
    <property type="taxonomic scope" value="Bacteria"/>
</dbReference>
<dbReference type="Proteomes" id="UP000009222">
    <property type="component" value="Chromosome"/>
</dbReference>
<accession>F5Y7W9</accession>
<keyword evidence="6 10" id="KW-0653">Protein transport</keyword>
<keyword evidence="4 10" id="KW-1003">Cell membrane</keyword>
<sequence>MAAGLEIMEKAMGILGIVLLVFFVIVAVLLILLVLAQNEEGDSLGGIFAGGSGSAFGSRSGNVLTKATTVLGALFLVISLGLALINRTPAGSGVESAGRQLAPESAVEWWQQDTAPAENPVPEAITPSDPAPEIAE</sequence>
<organism evidence="12 13">
    <name type="scientific">Leadbettera azotonutricia (strain ATCC BAA-888 / DSM 13862 / ZAS-9)</name>
    <name type="common">Treponema azotonutricium</name>
    <dbReference type="NCBI Taxonomy" id="545695"/>
    <lineage>
        <taxon>Bacteria</taxon>
        <taxon>Pseudomonadati</taxon>
        <taxon>Spirochaetota</taxon>
        <taxon>Spirochaetia</taxon>
        <taxon>Spirochaetales</taxon>
        <taxon>Breznakiellaceae</taxon>
        <taxon>Leadbettera</taxon>
    </lineage>
</organism>
<dbReference type="STRING" id="545695.TREAZ_3398"/>
<evidence type="ECO:0000256" key="5">
    <source>
        <dbReference type="ARBA" id="ARBA00022692"/>
    </source>
</evidence>
<keyword evidence="8 10" id="KW-0811">Translocation</keyword>
<dbReference type="GO" id="GO:0065002">
    <property type="term" value="P:intracellular protein transmembrane transport"/>
    <property type="evidence" value="ECO:0007669"/>
    <property type="project" value="TreeGrafter"/>
</dbReference>
<dbReference type="InParanoid" id="F5Y7W9"/>
<dbReference type="Pfam" id="PF03840">
    <property type="entry name" value="SecG"/>
    <property type="match status" value="1"/>
</dbReference>
<dbReference type="InterPro" id="IPR004692">
    <property type="entry name" value="SecG"/>
</dbReference>
<keyword evidence="7 10" id="KW-1133">Transmembrane helix</keyword>
<evidence type="ECO:0000256" key="8">
    <source>
        <dbReference type="ARBA" id="ARBA00023010"/>
    </source>
</evidence>
<evidence type="ECO:0000313" key="13">
    <source>
        <dbReference type="Proteomes" id="UP000009222"/>
    </source>
</evidence>